<sequence length="161" mass="17157">MYSAYRPEEGTRCHSRPQTCLFVCLFKDPVNAGRNSPLQQTAVTQASMGDQLLKSNARLSQASSSPEQTFSACGLQPLWGRSNDPFPGSCPRSNIVCFGFEADLNLWLLSAGIPGGHSPAQPACCSDFHLSAGKISQLGQNAWGKDLKPGSADLALFPATP</sequence>
<proteinExistence type="predicted"/>
<protein>
    <submittedName>
        <fullName evidence="1">Bm11885</fullName>
    </submittedName>
</protein>
<dbReference type="EMBL" id="LN860617">
    <property type="protein sequence ID" value="CDQ07565.1"/>
    <property type="molecule type" value="Genomic_DNA"/>
</dbReference>
<dbReference type="AlphaFoldDB" id="A0A1I9GAD9"/>
<reference evidence="1" key="1">
    <citation type="journal article" date="2007" name="Science">
        <title>Draft genome of the filarial nematode parasite Brugia malayi.</title>
        <authorList>
            <person name="Ghedin E."/>
            <person name="Wang S."/>
            <person name="Spiro D."/>
            <person name="Caler E."/>
            <person name="Zhao Q."/>
            <person name="Crabtree J."/>
            <person name="Allen J.E."/>
            <person name="Delcher A.L."/>
            <person name="Guiliano D.B."/>
            <person name="Miranda-Saavedra D."/>
            <person name="Angiuoli S.V."/>
            <person name="Creasy T."/>
            <person name="Amedeo P."/>
            <person name="Haas B."/>
            <person name="El-Sayed N.M."/>
            <person name="Wortman J.R."/>
            <person name="Feldblyum T."/>
            <person name="Tallon L."/>
            <person name="Schatz M."/>
            <person name="Shumway M."/>
            <person name="Koo H."/>
            <person name="Salzberg S.L."/>
            <person name="Schobel S."/>
            <person name="Pertea M."/>
            <person name="Pop M."/>
            <person name="White O."/>
            <person name="Barton G.J."/>
            <person name="Carlow C.K."/>
            <person name="Crawford M.J."/>
            <person name="Daub J."/>
            <person name="Dimmic M.W."/>
            <person name="Estes C.F."/>
            <person name="Foster J.M."/>
            <person name="Ganatra M."/>
            <person name="Gregory W.F."/>
            <person name="Johnson N.M."/>
            <person name="Jin J."/>
            <person name="Komuniecki R."/>
            <person name="Korf I."/>
            <person name="Kumar S."/>
            <person name="Laney S."/>
            <person name="Li B.W."/>
            <person name="Li W."/>
            <person name="Lindblom T.H."/>
            <person name="Lustigman S."/>
            <person name="Ma D."/>
            <person name="Maina C.V."/>
            <person name="Martin D.M."/>
            <person name="McCarter J.P."/>
            <person name="McReynolds L."/>
            <person name="Mitreva M."/>
            <person name="Nutman T.B."/>
            <person name="Parkinson J."/>
            <person name="Peregrin-Alvarez J.M."/>
            <person name="Poole C."/>
            <person name="Ren Q."/>
            <person name="Saunders L."/>
            <person name="Sluder A.E."/>
            <person name="Smith K."/>
            <person name="Stanke M."/>
            <person name="Unnasch T.R."/>
            <person name="Ware J."/>
            <person name="Wei A.D."/>
            <person name="Weil G."/>
            <person name="Williams D.J."/>
            <person name="Zhang Y."/>
            <person name="Williams S.A."/>
            <person name="Fraser-Liggett C."/>
            <person name="Slatko B."/>
            <person name="Blaxter M.L."/>
            <person name="Scott A.L."/>
        </authorList>
    </citation>
    <scope>NUCLEOTIDE SEQUENCE</scope>
    <source>
        <strain evidence="1">FR3</strain>
    </source>
</reference>
<name>A0A1I9GAD9_BRUMA</name>
<reference evidence="1" key="2">
    <citation type="submission" date="2012-12" db="EMBL/GenBank/DDBJ databases">
        <authorList>
            <consortium name="WormBase Consortium"/>
            <person name="Ghedin E."/>
            <person name="Paulini M."/>
        </authorList>
    </citation>
    <scope>NUCLEOTIDE SEQUENCE</scope>
    <source>
        <strain evidence="1">FR3</strain>
    </source>
</reference>
<evidence type="ECO:0000313" key="1">
    <source>
        <dbReference type="EMBL" id="CDQ07565.1"/>
    </source>
</evidence>
<gene>
    <name evidence="1" type="primary">Bm11885</name>
    <name evidence="1" type="ORF">BM_Bm11885</name>
</gene>
<organism evidence="1">
    <name type="scientific">Brugia malayi</name>
    <name type="common">Filarial nematode worm</name>
    <dbReference type="NCBI Taxonomy" id="6279"/>
    <lineage>
        <taxon>Eukaryota</taxon>
        <taxon>Metazoa</taxon>
        <taxon>Ecdysozoa</taxon>
        <taxon>Nematoda</taxon>
        <taxon>Chromadorea</taxon>
        <taxon>Rhabditida</taxon>
        <taxon>Spirurina</taxon>
        <taxon>Spiruromorpha</taxon>
        <taxon>Filarioidea</taxon>
        <taxon>Onchocercidae</taxon>
        <taxon>Brugia</taxon>
    </lineage>
</organism>
<accession>A0A1I9GAD9</accession>